<keyword evidence="12" id="KW-1185">Reference proteome</keyword>
<dbReference type="InterPro" id="IPR044046">
    <property type="entry name" value="E3_ligase_UBR-like_C"/>
</dbReference>
<keyword evidence="6 9" id="KW-0862">Zinc</keyword>
<dbReference type="PANTHER" id="PTHR21497:SF24">
    <property type="entry name" value="E3 UBIQUITIN-PROTEIN LIGASE UBR1"/>
    <property type="match status" value="1"/>
</dbReference>
<dbReference type="GO" id="GO:0000151">
    <property type="term" value="C:ubiquitin ligase complex"/>
    <property type="evidence" value="ECO:0007669"/>
    <property type="project" value="TreeGrafter"/>
</dbReference>
<dbReference type="STRING" id="4955.A0A1G4M6X9"/>
<dbReference type="GO" id="GO:0016567">
    <property type="term" value="P:protein ubiquitination"/>
    <property type="evidence" value="ECO:0007669"/>
    <property type="project" value="UniProtKB-UniRule"/>
</dbReference>
<dbReference type="GO" id="GO:0061630">
    <property type="term" value="F:ubiquitin protein ligase activity"/>
    <property type="evidence" value="ECO:0007669"/>
    <property type="project" value="UniProtKB-UniRule"/>
</dbReference>
<dbReference type="GO" id="GO:0071596">
    <property type="term" value="P:ubiquitin-dependent protein catabolic process via the N-end rule pathway"/>
    <property type="evidence" value="ECO:0007669"/>
    <property type="project" value="UniProtKB-UniRule"/>
</dbReference>
<evidence type="ECO:0000256" key="3">
    <source>
        <dbReference type="ARBA" id="ARBA00022723"/>
    </source>
</evidence>
<accession>A0A1G4M6X9</accession>
<comment type="pathway">
    <text evidence="9">Protein modification; protein ubiquitination.</text>
</comment>
<dbReference type="EC" id="2.3.2.27" evidence="9"/>
<gene>
    <name evidence="11" type="ORF">LAFE_0A06612G</name>
</gene>
<dbReference type="PANTHER" id="PTHR21497">
    <property type="entry name" value="UBIQUITIN LIGASE E3 ALPHA-RELATED"/>
    <property type="match status" value="1"/>
</dbReference>
<evidence type="ECO:0000256" key="5">
    <source>
        <dbReference type="ARBA" id="ARBA00022786"/>
    </source>
</evidence>
<name>A0A1G4M6X9_LACFM</name>
<evidence type="ECO:0000256" key="6">
    <source>
        <dbReference type="ARBA" id="ARBA00022833"/>
    </source>
</evidence>
<dbReference type="SMART" id="SM00396">
    <property type="entry name" value="ZnF_UBR1"/>
    <property type="match status" value="1"/>
</dbReference>
<comment type="similarity">
    <text evidence="7 9">Belongs to the E3 ubiquitin-protein ligase UBR1-like family.</text>
</comment>
<evidence type="ECO:0000256" key="8">
    <source>
        <dbReference type="PROSITE-ProRule" id="PRU00508"/>
    </source>
</evidence>
<dbReference type="Pfam" id="PF02207">
    <property type="entry name" value="zf-UBR"/>
    <property type="match status" value="1"/>
</dbReference>
<reference evidence="11 12" key="1">
    <citation type="submission" date="2016-03" db="EMBL/GenBank/DDBJ databases">
        <authorList>
            <person name="Devillers H."/>
        </authorList>
    </citation>
    <scope>NUCLEOTIDE SEQUENCE [LARGE SCALE GENOMIC DNA]</scope>
    <source>
        <strain evidence="11">CBS 6772</strain>
    </source>
</reference>
<evidence type="ECO:0000259" key="10">
    <source>
        <dbReference type="PROSITE" id="PS51157"/>
    </source>
</evidence>
<dbReference type="Pfam" id="PF22960">
    <property type="entry name" value="WHD_UBR1"/>
    <property type="match status" value="1"/>
</dbReference>
<dbReference type="CDD" id="cd19670">
    <property type="entry name" value="UBR-box_UBR1_2_3"/>
    <property type="match status" value="1"/>
</dbReference>
<keyword evidence="5 9" id="KW-0833">Ubl conjugation pathway</keyword>
<keyword evidence="2 9" id="KW-0808">Transferase</keyword>
<evidence type="ECO:0000256" key="9">
    <source>
        <dbReference type="RuleBase" id="RU366018"/>
    </source>
</evidence>
<dbReference type="OrthoDB" id="26387at2759"/>
<dbReference type="Proteomes" id="UP000190831">
    <property type="component" value="Chromosome A"/>
</dbReference>
<proteinExistence type="inferred from homology"/>
<evidence type="ECO:0000313" key="11">
    <source>
        <dbReference type="EMBL" id="SCV99593.1"/>
    </source>
</evidence>
<feature type="domain" description="UBR-type" evidence="10">
    <location>
        <begin position="90"/>
        <end position="166"/>
    </location>
</feature>
<evidence type="ECO:0000256" key="1">
    <source>
        <dbReference type="ARBA" id="ARBA00000900"/>
    </source>
</evidence>
<dbReference type="GO" id="GO:0005737">
    <property type="term" value="C:cytoplasm"/>
    <property type="evidence" value="ECO:0007669"/>
    <property type="project" value="TreeGrafter"/>
</dbReference>
<protein>
    <recommendedName>
        <fullName evidence="9">E3 ubiquitin-protein ligase</fullName>
        <ecNumber evidence="9">2.3.2.27</ecNumber>
    </recommendedName>
</protein>
<dbReference type="PROSITE" id="PS51157">
    <property type="entry name" value="ZF_UBR"/>
    <property type="match status" value="1"/>
</dbReference>
<feature type="zinc finger region" description="UBR-type" evidence="8">
    <location>
        <begin position="90"/>
        <end position="166"/>
    </location>
</feature>
<evidence type="ECO:0000256" key="2">
    <source>
        <dbReference type="ARBA" id="ARBA00022679"/>
    </source>
</evidence>
<keyword evidence="3 9" id="KW-0479">Metal-binding</keyword>
<dbReference type="GO" id="GO:0008270">
    <property type="term" value="F:zinc ion binding"/>
    <property type="evidence" value="ECO:0007669"/>
    <property type="project" value="UniProtKB-UniRule"/>
</dbReference>
<comment type="function">
    <text evidence="9">Ubiquitin ligase protein which is a component of the N-end rule pathway. Recognizes and binds to proteins bearing specific N-terminal residues that are destabilizing according to the N-end rule, leading to their ubiquitination and subsequent degradation.</text>
</comment>
<dbReference type="Gene3D" id="2.10.110.30">
    <property type="match status" value="1"/>
</dbReference>
<keyword evidence="4 9" id="KW-0863">Zinc-finger</keyword>
<organism evidence="11 12">
    <name type="scientific">Lachancea fermentati</name>
    <name type="common">Zygosaccharomyces fermentati</name>
    <dbReference type="NCBI Taxonomy" id="4955"/>
    <lineage>
        <taxon>Eukaryota</taxon>
        <taxon>Fungi</taxon>
        <taxon>Dikarya</taxon>
        <taxon>Ascomycota</taxon>
        <taxon>Saccharomycotina</taxon>
        <taxon>Saccharomycetes</taxon>
        <taxon>Saccharomycetales</taxon>
        <taxon>Saccharomycetaceae</taxon>
        <taxon>Lachancea</taxon>
    </lineage>
</organism>
<comment type="catalytic activity">
    <reaction evidence="1 9">
        <text>S-ubiquitinyl-[E2 ubiquitin-conjugating enzyme]-L-cysteine + [acceptor protein]-L-lysine = [E2 ubiquitin-conjugating enzyme]-L-cysteine + N(6)-ubiquitinyl-[acceptor protein]-L-lysine.</text>
        <dbReference type="EC" id="2.3.2.27"/>
    </reaction>
</comment>
<dbReference type="UniPathway" id="UPA00143"/>
<dbReference type="InterPro" id="IPR003126">
    <property type="entry name" value="Znf_UBR"/>
</dbReference>
<dbReference type="OMA" id="TKYSMRE"/>
<dbReference type="Pfam" id="PF18995">
    <property type="entry name" value="PRT6_C"/>
    <property type="match status" value="1"/>
</dbReference>
<evidence type="ECO:0000313" key="12">
    <source>
        <dbReference type="Proteomes" id="UP000190831"/>
    </source>
</evidence>
<dbReference type="InterPro" id="IPR039164">
    <property type="entry name" value="UBR1-like"/>
</dbReference>
<sequence length="1819" mass="209883">MNPEIGNLRDFLVSLPKLASFKYNDTLCYFLWKTLSKCITIDHQNINWKEEILIFETDNWRNGVYESVRLPDDWRDAFFEDTKGNEHRGSACNKQCHPTETVYYCFDCTKNPLYEVCEECFDKTKHVNHRYTSRVVTRPEGRVCHCGDPSGFNDSRSAYKCKNESNNQPIKLSYDDNRPLLSTFSQLLDYLIDAVIYLKELYDEPSRTLMANSKGILEAATPECALQLYESDCGLHIKDLAKKISTILNKPTEYGVMMVSRLQKGYSFVNLVESYDVDKLKVIQETFKTENIPLHLKKTSDIFKEYLIDDLVLWLYKICSHNPSMTIKLSLRVSMCDQWNSRLLSTKYTPGTLNPFILKISLLGGFVVPYEQRDTFPWCKSWNFPHQGDQCHDPRITHIMHAYDRRIEDTNVESPVARFSPFHGSRFQYLLTEGTSLLPKLSKFRLLKALCCIFTIGDDSRNCLAAQYLDIYPTLLYNTVASDSLGYKVSLMSVLSQYIFQNPRIANMIIPSGFIERVTQFAFTLMSFLPEELMECPPVPLFRDFRLPDDTIKNKRTVICFKDIYLVMSTNTVPEKLLANDAIVQTMVNCFSAFNNILPLKRETTEHVEFENFDFSSFYFFFSSILVMIDGFTRNICLLQNPTLRKSVVGRFLRMSLLKEFKLLKSFRTTKLDPSYPGNAVALDDIGLPVVNEMVCNSRSQIIKFQVGIDTQNFFNPMSYFIKFVLQWSQCGRYEPLSKELTECLDFREFFDDTNHLNWISESALSTLVLISQIGVGFWVRNGSPVQHQLRMYTKYSMREFTYFSDIFMIQFSMSFCNPTDFMVTYLTRWGLKNWSEGIPMGDYPDDIITASMVDQCLLLLIQLLSEVRSLTMKSSIEGFEKTMQVEIVHALCFKNSSHTDIVNSIPEHVTKHPAFDLYLESLTNYIPPAGLTDSGIYSLKKEYYSTVDPYFIGFQPSKRYEAEKLVRKHMAKEKKINYGDTFVPAKYLSDTLKNTPYVNLYQISNTEIFGVFLKNTLDHIKKFNYEVMLSKAVHLIHLCMVNNTLEFSKIFWREYATDETELYYYNSIGSLLYSFLLREEFSNEHGKIREIFSFLHENAPHVNIEDFLKEQTPSFVPEILTNSVVCSKRIDEEFEKKKKLARAKRDKVMKRIAKQQQQFIANNQTPFDEEICDRSETLQKGTAIGWRYPECSCVFCKMHRDDDAFVYFTYLERNACDQVLEVNTNEDISYSFEAKIPEKPHNELSDAFTQEELNAINSLDIKRTIQKPVLRTCGHGAHISCLMSHMKSARTIHNHITKNVPISLGFSLMFCPLCSALTNSFLPCIVQFNSRRKDALFHSEHFTEPESPSTLLLSSCVKSIVILQTLLAEDSTTSTGPVDTLCRLLTDTLSNAEICYRFSDSSNSGSFIAYKINNQHLLTLRLLSEMKRFLMSNEAQLSCLMAKQFSSFITPFNITDWKAFTEDYVDCDLLCLANFFIQPAKNNIRTSDMLHELIKKRLHQELLLISKKLFTGSRKFFCILALAQDHEVDSNVEGEVLALAEILNGYLPLFTLTGESLNTTNLATILFPVYKLIQRSLTVFLRRVAMMVHADYPINFQDGTYLGHERELDNLLDFCHLPSFKNILVQFQLQDMTTALGLASRQLSKDSGASFAKKLENISIYYAGEISLIDLPYNLSHFSVNDDDHIRFRANKEETAICLFCGTKVEVQNSVPIHNFSIGECTNHSLNECQVNSTYGCFLLVRSNTVYLAYDRRGTFYRAPYLNRHGETDEDYRNGTPVFLNTKRYSHLSHDIVFGNMIPHLVFRLTDTTSDLGGWESM</sequence>
<dbReference type="EMBL" id="LT598487">
    <property type="protein sequence ID" value="SCV99593.1"/>
    <property type="molecule type" value="Genomic_DNA"/>
</dbReference>
<evidence type="ECO:0000256" key="4">
    <source>
        <dbReference type="ARBA" id="ARBA00022771"/>
    </source>
</evidence>
<dbReference type="InterPro" id="IPR055194">
    <property type="entry name" value="UBR1-like_WH"/>
</dbReference>
<evidence type="ECO:0000256" key="7">
    <source>
        <dbReference type="ARBA" id="ARBA00046341"/>
    </source>
</evidence>